<dbReference type="EMBL" id="JAVRBK010000003">
    <property type="protein sequence ID" value="KAK5647007.1"/>
    <property type="molecule type" value="Genomic_DNA"/>
</dbReference>
<keyword evidence="3" id="KW-1185">Reference proteome</keyword>
<dbReference type="InterPro" id="IPR011074">
    <property type="entry name" value="CRAL/TRIO_N_dom"/>
</dbReference>
<evidence type="ECO:0000259" key="1">
    <source>
        <dbReference type="SMART" id="SM01100"/>
    </source>
</evidence>
<dbReference type="GO" id="GO:0016020">
    <property type="term" value="C:membrane"/>
    <property type="evidence" value="ECO:0007669"/>
    <property type="project" value="TreeGrafter"/>
</dbReference>
<dbReference type="SUPFAM" id="SSF52087">
    <property type="entry name" value="CRAL/TRIO domain"/>
    <property type="match status" value="1"/>
</dbReference>
<sequence length="298" mass="34425">MQCCQPLGGNLQRFSECNFNDGPDRIKEDIARIREWQQKQTHLCFTVDDQLILAFLRCSKFSIERTKEKIDNYYTMRTLVPEVLCNRDPFSTEIQAVLNAGVILPLPKPLNDDGPRIIMFTYGSNLNPDTMSFSNVAKVIYMVLDILIKEDDRSVVSGIKTWSICKNIPSKYVIQVTPPLVKKYLTIVQNGFPIRIKELFVTECSPLFQYAYDISKLFLSKKLSERVCMVQVGKASPSNNNFRCLYMHMEWKAKVESYRDWFLENEKLKSNEDLRKGTSKTSSSVFGMEGSFRKLNID</sequence>
<dbReference type="InterPro" id="IPR036273">
    <property type="entry name" value="CRAL/TRIO_N_dom_sf"/>
</dbReference>
<dbReference type="PANTHER" id="PTHR10174:SF216">
    <property type="entry name" value="CRAL-TRIO DOMAIN-CONTAINING PROTEIN-RELATED"/>
    <property type="match status" value="1"/>
</dbReference>
<dbReference type="SMART" id="SM01100">
    <property type="entry name" value="CRAL_TRIO_N"/>
    <property type="match status" value="1"/>
</dbReference>
<gene>
    <name evidence="2" type="ORF">RI129_005471</name>
</gene>
<dbReference type="SUPFAM" id="SSF46938">
    <property type="entry name" value="CRAL/TRIO N-terminal domain"/>
    <property type="match status" value="1"/>
</dbReference>
<dbReference type="InterPro" id="IPR036865">
    <property type="entry name" value="CRAL-TRIO_dom_sf"/>
</dbReference>
<dbReference type="GO" id="GO:1902936">
    <property type="term" value="F:phosphatidylinositol bisphosphate binding"/>
    <property type="evidence" value="ECO:0007669"/>
    <property type="project" value="TreeGrafter"/>
</dbReference>
<dbReference type="Proteomes" id="UP001329430">
    <property type="component" value="Chromosome 3"/>
</dbReference>
<proteinExistence type="predicted"/>
<dbReference type="Pfam" id="PF00650">
    <property type="entry name" value="CRAL_TRIO"/>
    <property type="match status" value="1"/>
</dbReference>
<dbReference type="PANTHER" id="PTHR10174">
    <property type="entry name" value="ALPHA-TOCOPHEROL TRANSFER PROTEIN-RELATED"/>
    <property type="match status" value="1"/>
</dbReference>
<comment type="caution">
    <text evidence="2">The sequence shown here is derived from an EMBL/GenBank/DDBJ whole genome shotgun (WGS) entry which is preliminary data.</text>
</comment>
<organism evidence="2 3">
    <name type="scientific">Pyrocoelia pectoralis</name>
    <dbReference type="NCBI Taxonomy" id="417401"/>
    <lineage>
        <taxon>Eukaryota</taxon>
        <taxon>Metazoa</taxon>
        <taxon>Ecdysozoa</taxon>
        <taxon>Arthropoda</taxon>
        <taxon>Hexapoda</taxon>
        <taxon>Insecta</taxon>
        <taxon>Pterygota</taxon>
        <taxon>Neoptera</taxon>
        <taxon>Endopterygota</taxon>
        <taxon>Coleoptera</taxon>
        <taxon>Polyphaga</taxon>
        <taxon>Elateriformia</taxon>
        <taxon>Elateroidea</taxon>
        <taxon>Lampyridae</taxon>
        <taxon>Lampyrinae</taxon>
        <taxon>Pyrocoelia</taxon>
    </lineage>
</organism>
<reference evidence="2 3" key="1">
    <citation type="journal article" date="2024" name="Insects">
        <title>An Improved Chromosome-Level Genome Assembly of the Firefly Pyrocoelia pectoralis.</title>
        <authorList>
            <person name="Fu X."/>
            <person name="Meyer-Rochow V.B."/>
            <person name="Ballantyne L."/>
            <person name="Zhu X."/>
        </authorList>
    </citation>
    <scope>NUCLEOTIDE SEQUENCE [LARGE SCALE GENOMIC DNA]</scope>
    <source>
        <strain evidence="2">XCY_ONT2</strain>
    </source>
</reference>
<dbReference type="AlphaFoldDB" id="A0AAN7VFP5"/>
<feature type="domain" description="CRAL/TRIO N-terminal" evidence="1">
    <location>
        <begin position="48"/>
        <end position="73"/>
    </location>
</feature>
<accession>A0AAN7VFP5</accession>
<name>A0AAN7VFP5_9COLE</name>
<dbReference type="PRINTS" id="PR00180">
    <property type="entry name" value="CRETINALDHBP"/>
</dbReference>
<dbReference type="InterPro" id="IPR001251">
    <property type="entry name" value="CRAL-TRIO_dom"/>
</dbReference>
<protein>
    <recommendedName>
        <fullName evidence="1">CRAL/TRIO N-terminal domain-containing protein</fullName>
    </recommendedName>
</protein>
<dbReference type="CDD" id="cd00170">
    <property type="entry name" value="SEC14"/>
    <property type="match status" value="1"/>
</dbReference>
<dbReference type="Gene3D" id="1.10.8.20">
    <property type="entry name" value="N-terminal domain of phosphatidylinositol transfer protein sec14p"/>
    <property type="match status" value="1"/>
</dbReference>
<evidence type="ECO:0000313" key="2">
    <source>
        <dbReference type="EMBL" id="KAK5647007.1"/>
    </source>
</evidence>
<evidence type="ECO:0000313" key="3">
    <source>
        <dbReference type="Proteomes" id="UP001329430"/>
    </source>
</evidence>
<dbReference type="Gene3D" id="3.40.525.10">
    <property type="entry name" value="CRAL-TRIO lipid binding domain"/>
    <property type="match status" value="1"/>
</dbReference>